<dbReference type="Proteomes" id="UP000009881">
    <property type="component" value="Unassembled WGS sequence"/>
</dbReference>
<dbReference type="PROSITE" id="PS50110">
    <property type="entry name" value="RESPONSE_REGULATORY"/>
    <property type="match status" value="1"/>
</dbReference>
<dbReference type="SMART" id="SM00421">
    <property type="entry name" value="HTH_LUXR"/>
    <property type="match status" value="1"/>
</dbReference>
<dbReference type="InterPro" id="IPR058245">
    <property type="entry name" value="NreC/VraR/RcsB-like_REC"/>
</dbReference>
<evidence type="ECO:0000256" key="1">
    <source>
        <dbReference type="ARBA" id="ARBA00022553"/>
    </source>
</evidence>
<accession>K9GSH1</accession>
<evidence type="ECO:0000259" key="4">
    <source>
        <dbReference type="PROSITE" id="PS50043"/>
    </source>
</evidence>
<dbReference type="PRINTS" id="PR00038">
    <property type="entry name" value="HTHLUXR"/>
</dbReference>
<dbReference type="Gene3D" id="3.40.50.2300">
    <property type="match status" value="1"/>
</dbReference>
<dbReference type="GO" id="GO:0000160">
    <property type="term" value="P:phosphorelay signal transduction system"/>
    <property type="evidence" value="ECO:0007669"/>
    <property type="project" value="InterPro"/>
</dbReference>
<dbReference type="OrthoDB" id="9805444at2"/>
<evidence type="ECO:0000313" key="6">
    <source>
        <dbReference type="EMBL" id="EKV27664.1"/>
    </source>
</evidence>
<feature type="domain" description="HTH luxR-type" evidence="4">
    <location>
        <begin position="161"/>
        <end position="226"/>
    </location>
</feature>
<sequence length="233" mass="24852">MRIVIADDHSIVRTGLRHLLAEATPKAEVVEAASGDNVRSILAAVPEQGAVSPDLLILDLKMPGIRSLEDVREIVQMAGRTPVLVFSMLDQPDEMRAVLAQGVKAFVPKSTDQKLLANIISLVLAGGTYLPPVLGGLERGNGDGRPAALHTSAGRFMEGALDTLPAGLTKRQQDVLRLLAEGLSNQEIGERMGLNLSTVKSHVTGILKALNVGSRTQAVLALRRSRDTAFSDR</sequence>
<dbReference type="CDD" id="cd17535">
    <property type="entry name" value="REC_NarL-like"/>
    <property type="match status" value="1"/>
</dbReference>
<proteinExistence type="predicted"/>
<keyword evidence="1 3" id="KW-0597">Phosphoprotein</keyword>
<dbReference type="PANTHER" id="PTHR45566">
    <property type="entry name" value="HTH-TYPE TRANSCRIPTIONAL REGULATOR YHJB-RELATED"/>
    <property type="match status" value="1"/>
</dbReference>
<dbReference type="GO" id="GO:0006355">
    <property type="term" value="P:regulation of DNA-templated transcription"/>
    <property type="evidence" value="ECO:0007669"/>
    <property type="project" value="InterPro"/>
</dbReference>
<evidence type="ECO:0000256" key="2">
    <source>
        <dbReference type="ARBA" id="ARBA00023125"/>
    </source>
</evidence>
<dbReference type="Pfam" id="PF00196">
    <property type="entry name" value="GerE"/>
    <property type="match status" value="1"/>
</dbReference>
<dbReference type="SUPFAM" id="SSF52172">
    <property type="entry name" value="CheY-like"/>
    <property type="match status" value="1"/>
</dbReference>
<feature type="modified residue" description="4-aspartylphosphate" evidence="3">
    <location>
        <position position="59"/>
    </location>
</feature>
<feature type="domain" description="Response regulatory" evidence="5">
    <location>
        <begin position="2"/>
        <end position="124"/>
    </location>
</feature>
<evidence type="ECO:0000256" key="3">
    <source>
        <dbReference type="PROSITE-ProRule" id="PRU00169"/>
    </source>
</evidence>
<dbReference type="PROSITE" id="PS50043">
    <property type="entry name" value="HTH_LUXR_2"/>
    <property type="match status" value="1"/>
</dbReference>
<dbReference type="InterPro" id="IPR051015">
    <property type="entry name" value="EvgA-like"/>
</dbReference>
<organism evidence="6 7">
    <name type="scientific">Caenispirillum salinarum AK4</name>
    <dbReference type="NCBI Taxonomy" id="1238182"/>
    <lineage>
        <taxon>Bacteria</taxon>
        <taxon>Pseudomonadati</taxon>
        <taxon>Pseudomonadota</taxon>
        <taxon>Alphaproteobacteria</taxon>
        <taxon>Rhodospirillales</taxon>
        <taxon>Novispirillaceae</taxon>
        <taxon>Caenispirillum</taxon>
    </lineage>
</organism>
<dbReference type="InterPro" id="IPR011006">
    <property type="entry name" value="CheY-like_superfamily"/>
</dbReference>
<dbReference type="SUPFAM" id="SSF46894">
    <property type="entry name" value="C-terminal effector domain of the bipartite response regulators"/>
    <property type="match status" value="1"/>
</dbReference>
<keyword evidence="2" id="KW-0238">DNA-binding</keyword>
<dbReference type="InterPro" id="IPR000792">
    <property type="entry name" value="Tscrpt_reg_LuxR_C"/>
</dbReference>
<comment type="caution">
    <text evidence="6">The sequence shown here is derived from an EMBL/GenBank/DDBJ whole genome shotgun (WGS) entry which is preliminary data.</text>
</comment>
<dbReference type="STRING" id="1238182.C882_1259"/>
<dbReference type="CDD" id="cd06170">
    <property type="entry name" value="LuxR_C_like"/>
    <property type="match status" value="1"/>
</dbReference>
<reference evidence="6 7" key="1">
    <citation type="journal article" date="2013" name="Genome Announc.">
        <title>Draft Genome Sequence of an Alphaproteobacterium, Caenispirillum salinarum AK4(T), Isolated from a Solar Saltern.</title>
        <authorList>
            <person name="Khatri I."/>
            <person name="Singh A."/>
            <person name="Korpole S."/>
            <person name="Pinnaka A.K."/>
            <person name="Subramanian S."/>
        </authorList>
    </citation>
    <scope>NUCLEOTIDE SEQUENCE [LARGE SCALE GENOMIC DNA]</scope>
    <source>
        <strain evidence="6 7">AK4</strain>
    </source>
</reference>
<dbReference type="RefSeq" id="WP_009541915.1">
    <property type="nucleotide sequence ID" value="NZ_ANHY01000018.1"/>
</dbReference>
<dbReference type="GO" id="GO:0003677">
    <property type="term" value="F:DNA binding"/>
    <property type="evidence" value="ECO:0007669"/>
    <property type="project" value="UniProtKB-KW"/>
</dbReference>
<keyword evidence="7" id="KW-1185">Reference proteome</keyword>
<evidence type="ECO:0000313" key="7">
    <source>
        <dbReference type="Proteomes" id="UP000009881"/>
    </source>
</evidence>
<dbReference type="EMBL" id="ANHY01000018">
    <property type="protein sequence ID" value="EKV27664.1"/>
    <property type="molecule type" value="Genomic_DNA"/>
</dbReference>
<dbReference type="Pfam" id="PF00072">
    <property type="entry name" value="Response_reg"/>
    <property type="match status" value="1"/>
</dbReference>
<gene>
    <name evidence="6" type="ORF">C882_1259</name>
</gene>
<dbReference type="AlphaFoldDB" id="K9GSH1"/>
<name>K9GSH1_9PROT</name>
<dbReference type="eggNOG" id="COG2197">
    <property type="taxonomic scope" value="Bacteria"/>
</dbReference>
<protein>
    <submittedName>
        <fullName evidence="6">Two Component Transcriptional Regulator, LuxR family</fullName>
    </submittedName>
</protein>
<dbReference type="SMART" id="SM00448">
    <property type="entry name" value="REC"/>
    <property type="match status" value="1"/>
</dbReference>
<dbReference type="InterPro" id="IPR016032">
    <property type="entry name" value="Sig_transdc_resp-reg_C-effctor"/>
</dbReference>
<dbReference type="InterPro" id="IPR001789">
    <property type="entry name" value="Sig_transdc_resp-reg_receiver"/>
</dbReference>
<evidence type="ECO:0000259" key="5">
    <source>
        <dbReference type="PROSITE" id="PS50110"/>
    </source>
</evidence>
<dbReference type="PANTHER" id="PTHR45566:SF2">
    <property type="entry name" value="NARL SUBFAMILY"/>
    <property type="match status" value="1"/>
</dbReference>